<dbReference type="HOGENOM" id="CLU_083835_3_2_6"/>
<comment type="subunit">
    <text evidence="4">Part of the Bam complex.</text>
</comment>
<feature type="compositionally biased region" description="Acidic residues" evidence="5">
    <location>
        <begin position="153"/>
        <end position="165"/>
    </location>
</feature>
<comment type="function">
    <text evidence="4">Part of the outer membrane protein assembly complex, which is involved in assembly and insertion of beta-barrel proteins into the outer membrane.</text>
</comment>
<feature type="region of interest" description="Disordered" evidence="5">
    <location>
        <begin position="129"/>
        <end position="165"/>
    </location>
</feature>
<keyword evidence="8" id="KW-1185">Reference proteome</keyword>
<feature type="domain" description="Outer membrane protein assembly factor BamE" evidence="6">
    <location>
        <begin position="52"/>
        <end position="121"/>
    </location>
</feature>
<dbReference type="AlphaFoldDB" id="B3PF39"/>
<feature type="compositionally biased region" description="Basic and acidic residues" evidence="5">
    <location>
        <begin position="136"/>
        <end position="148"/>
    </location>
</feature>
<dbReference type="GO" id="GO:0030674">
    <property type="term" value="F:protein-macromolecule adaptor activity"/>
    <property type="evidence" value="ECO:0007669"/>
    <property type="project" value="TreeGrafter"/>
</dbReference>
<evidence type="ECO:0000256" key="3">
    <source>
        <dbReference type="ARBA" id="ARBA00023237"/>
    </source>
</evidence>
<keyword evidence="1 4" id="KW-0732">Signal</keyword>
<dbReference type="PANTHER" id="PTHR37482">
    <property type="entry name" value="OUTER MEMBRANE PROTEIN ASSEMBLY FACTOR BAME"/>
    <property type="match status" value="1"/>
</dbReference>
<dbReference type="eggNOG" id="COG2913">
    <property type="taxonomic scope" value="Bacteria"/>
</dbReference>
<keyword evidence="3 4" id="KW-0998">Cell outer membrane</keyword>
<dbReference type="GO" id="GO:1990063">
    <property type="term" value="C:Bam protein complex"/>
    <property type="evidence" value="ECO:0007669"/>
    <property type="project" value="TreeGrafter"/>
</dbReference>
<evidence type="ECO:0000256" key="1">
    <source>
        <dbReference type="ARBA" id="ARBA00022729"/>
    </source>
</evidence>
<proteinExistence type="inferred from homology"/>
<evidence type="ECO:0000256" key="4">
    <source>
        <dbReference type="HAMAP-Rule" id="MF_00925"/>
    </source>
</evidence>
<dbReference type="EMBL" id="CP000934">
    <property type="protein sequence ID" value="ACE84797.1"/>
    <property type="molecule type" value="Genomic_DNA"/>
</dbReference>
<name>B3PF39_CELJU</name>
<dbReference type="STRING" id="498211.CJA_3353"/>
<dbReference type="GO" id="GO:0043165">
    <property type="term" value="P:Gram-negative-bacterium-type cell outer membrane assembly"/>
    <property type="evidence" value="ECO:0007669"/>
    <property type="project" value="UniProtKB-UniRule"/>
</dbReference>
<comment type="similarity">
    <text evidence="4">Belongs to the BamE family.</text>
</comment>
<dbReference type="InterPro" id="IPR037873">
    <property type="entry name" value="BamE-like"/>
</dbReference>
<comment type="subcellular location">
    <subcellularLocation>
        <location evidence="4">Cell outer membrane</location>
    </subcellularLocation>
</comment>
<evidence type="ECO:0000256" key="5">
    <source>
        <dbReference type="SAM" id="MobiDB-lite"/>
    </source>
</evidence>
<gene>
    <name evidence="4" type="primary">bamE</name>
    <name evidence="7" type="ordered locus">CJA_3353</name>
</gene>
<accession>B3PF39</accession>
<keyword evidence="7" id="KW-0449">Lipoprotein</keyword>
<keyword evidence="2 4" id="KW-0472">Membrane</keyword>
<dbReference type="HAMAP" id="MF_00925">
    <property type="entry name" value="OM_assembly_BamE"/>
    <property type="match status" value="1"/>
</dbReference>
<evidence type="ECO:0000313" key="7">
    <source>
        <dbReference type="EMBL" id="ACE84797.1"/>
    </source>
</evidence>
<dbReference type="GO" id="GO:0051205">
    <property type="term" value="P:protein insertion into membrane"/>
    <property type="evidence" value="ECO:0007669"/>
    <property type="project" value="UniProtKB-UniRule"/>
</dbReference>
<evidence type="ECO:0000259" key="6">
    <source>
        <dbReference type="Pfam" id="PF04355"/>
    </source>
</evidence>
<dbReference type="PANTHER" id="PTHR37482:SF1">
    <property type="entry name" value="OUTER MEMBRANE PROTEIN ASSEMBLY FACTOR BAME"/>
    <property type="match status" value="1"/>
</dbReference>
<evidence type="ECO:0000313" key="8">
    <source>
        <dbReference type="Proteomes" id="UP000001036"/>
    </source>
</evidence>
<protein>
    <recommendedName>
        <fullName evidence="4">Outer membrane protein assembly factor BamE</fullName>
    </recommendedName>
</protein>
<dbReference type="KEGG" id="cja:CJA_3353"/>
<dbReference type="InterPro" id="IPR007450">
    <property type="entry name" value="BamE_dom"/>
</dbReference>
<organism evidence="7 8">
    <name type="scientific">Cellvibrio japonicus (strain Ueda107)</name>
    <name type="common">Pseudomonas fluorescens subsp. cellulosa</name>
    <dbReference type="NCBI Taxonomy" id="498211"/>
    <lineage>
        <taxon>Bacteria</taxon>
        <taxon>Pseudomonadati</taxon>
        <taxon>Pseudomonadota</taxon>
        <taxon>Gammaproteobacteria</taxon>
        <taxon>Cellvibrionales</taxon>
        <taxon>Cellvibrionaceae</taxon>
        <taxon>Cellvibrio</taxon>
    </lineage>
</organism>
<dbReference type="Pfam" id="PF04355">
    <property type="entry name" value="BamE"/>
    <property type="match status" value="1"/>
</dbReference>
<dbReference type="Gene3D" id="3.30.1450.10">
    <property type="match status" value="1"/>
</dbReference>
<reference evidence="7 8" key="1">
    <citation type="journal article" date="2008" name="J. Bacteriol.">
        <title>Insights into plant cell wall degradation from the genome sequence of the soil bacterium Cellvibrio japonicus.</title>
        <authorList>
            <person name="Deboy R.T."/>
            <person name="Mongodin E.F."/>
            <person name="Fouts D.E."/>
            <person name="Tailford L.E."/>
            <person name="Khouri H."/>
            <person name="Emerson J.B."/>
            <person name="Mohamoud Y."/>
            <person name="Watkins K."/>
            <person name="Henrissat B."/>
            <person name="Gilbert H.J."/>
            <person name="Nelson K.E."/>
        </authorList>
    </citation>
    <scope>NUCLEOTIDE SEQUENCE [LARGE SCALE GENOMIC DNA]</scope>
    <source>
        <strain evidence="7 8">Ueda107</strain>
    </source>
</reference>
<evidence type="ECO:0000256" key="2">
    <source>
        <dbReference type="ARBA" id="ARBA00023136"/>
    </source>
</evidence>
<sequence length="165" mass="18743">MVRVLSAFIFASGSPRMKLASRSLLALILTMSLAGCSNFRFPWVHKINVQQGHIVTQDMVSQLKIGMTKRQVRFVLGNSLLPDTFNDDRWDYPYSIRKGSDGDITSYLFTVYFENDKLARYDGDYLPGKAPMSGENSDRYLEDTKRDMPLPSNDEDLPPPEVPVE</sequence>
<dbReference type="InterPro" id="IPR026592">
    <property type="entry name" value="BamE"/>
</dbReference>
<dbReference type="Proteomes" id="UP000001036">
    <property type="component" value="Chromosome"/>
</dbReference>